<dbReference type="eggNOG" id="KOG4680">
    <property type="taxonomic scope" value="Eukaryota"/>
</dbReference>
<comment type="caution">
    <text evidence="10">The sequence shown here is derived from an EMBL/GenBank/DDBJ whole genome shotgun (WGS) entry which is preliminary data.</text>
</comment>
<dbReference type="InterPro" id="IPR036846">
    <property type="entry name" value="GM2-AP_sf"/>
</dbReference>
<evidence type="ECO:0000313" key="11">
    <source>
        <dbReference type="Proteomes" id="UP000054988"/>
    </source>
</evidence>
<dbReference type="PANTHER" id="PTHR11306">
    <property type="entry name" value="NIEMANN PICK TYPE C2 PROTEIN NPC2-RELATED"/>
    <property type="match status" value="1"/>
</dbReference>
<evidence type="ECO:0000256" key="3">
    <source>
        <dbReference type="ARBA" id="ARBA00011245"/>
    </source>
</evidence>
<gene>
    <name evidence="10" type="ORF">WG66_4593</name>
</gene>
<feature type="signal peptide" evidence="8">
    <location>
        <begin position="1"/>
        <end position="18"/>
    </location>
</feature>
<keyword evidence="5" id="KW-0813">Transport</keyword>
<dbReference type="InterPro" id="IPR033917">
    <property type="entry name" value="ML_PG-PI_TP"/>
</dbReference>
<dbReference type="Proteomes" id="UP000054988">
    <property type="component" value="Unassembled WGS sequence"/>
</dbReference>
<reference evidence="10 11" key="1">
    <citation type="submission" date="2015-12" db="EMBL/GenBank/DDBJ databases">
        <title>Draft genome sequence of Moniliophthora roreri, the causal agent of frosty pod rot of cacao.</title>
        <authorList>
            <person name="Aime M.C."/>
            <person name="Diaz-Valderrama J.R."/>
            <person name="Kijpornyongpan T."/>
            <person name="Phillips-Mora W."/>
        </authorList>
    </citation>
    <scope>NUCLEOTIDE SEQUENCE [LARGE SCALE GENOMIC DNA]</scope>
    <source>
        <strain evidence="10 11">MCA 2952</strain>
    </source>
</reference>
<dbReference type="PANTHER" id="PTHR11306:SF0">
    <property type="entry name" value="PHOSPHATIDYLGLYCEROL_PHOSPHATIDYLINOSITOL TRANSFER PROTEIN"/>
    <property type="match status" value="1"/>
</dbReference>
<feature type="chain" id="PRO_5006902311" description="Phosphatidylglycerol/phosphatidylinositol transfer protein" evidence="8">
    <location>
        <begin position="19"/>
        <end position="170"/>
    </location>
</feature>
<keyword evidence="6 8" id="KW-0732">Signal</keyword>
<dbReference type="SUPFAM" id="SSF81296">
    <property type="entry name" value="E set domains"/>
    <property type="match status" value="1"/>
</dbReference>
<dbReference type="EMBL" id="LATX01001295">
    <property type="protein sequence ID" value="KTB42794.1"/>
    <property type="molecule type" value="Genomic_DNA"/>
</dbReference>
<dbReference type="Pfam" id="PF02221">
    <property type="entry name" value="E1_DerP2_DerF2"/>
    <property type="match status" value="1"/>
</dbReference>
<dbReference type="GO" id="GO:0032366">
    <property type="term" value="P:intracellular sterol transport"/>
    <property type="evidence" value="ECO:0007669"/>
    <property type="project" value="InterPro"/>
</dbReference>
<sequence>MLYRTLLGFLCLFTLANAGQTPLKTDGQVHTFDSWDYVDCGLPSDAIQVKSIKVSPDPPQPGKELSVTVKAEAIKRIDEGAYADVTVKLGLIKLLSKQFDVCEEARNANTTVQCPVEEGTYEVTQKVDLPKEIPKAKFKVQVRGFTVKDEDMLCLDLNVNFMRGLPGLSW</sequence>
<evidence type="ECO:0000256" key="8">
    <source>
        <dbReference type="SAM" id="SignalP"/>
    </source>
</evidence>
<dbReference type="Gene3D" id="2.70.220.10">
    <property type="entry name" value="Ganglioside GM2 activator"/>
    <property type="match status" value="2"/>
</dbReference>
<evidence type="ECO:0000256" key="4">
    <source>
        <dbReference type="ARBA" id="ARBA00016056"/>
    </source>
</evidence>
<evidence type="ECO:0000256" key="1">
    <source>
        <dbReference type="ARBA" id="ARBA00002053"/>
    </source>
</evidence>
<dbReference type="FunFam" id="2.70.220.10:FF:000004">
    <property type="entry name" value="Related to phosphatidylglycerol/phosphatidylinositol transfer protein"/>
    <property type="match status" value="1"/>
</dbReference>
<evidence type="ECO:0000313" key="10">
    <source>
        <dbReference type="EMBL" id="KTB42794.1"/>
    </source>
</evidence>
<comment type="similarity">
    <text evidence="2">Belongs to the NPC2 family.</text>
</comment>
<dbReference type="AlphaFoldDB" id="A0A0W0G2J4"/>
<organism evidence="10 11">
    <name type="scientific">Moniliophthora roreri</name>
    <name type="common">Frosty pod rot fungus</name>
    <name type="synonym">Monilia roreri</name>
    <dbReference type="NCBI Taxonomy" id="221103"/>
    <lineage>
        <taxon>Eukaryota</taxon>
        <taxon>Fungi</taxon>
        <taxon>Dikarya</taxon>
        <taxon>Basidiomycota</taxon>
        <taxon>Agaricomycotina</taxon>
        <taxon>Agaricomycetes</taxon>
        <taxon>Agaricomycetidae</taxon>
        <taxon>Agaricales</taxon>
        <taxon>Marasmiineae</taxon>
        <taxon>Marasmiaceae</taxon>
        <taxon>Moniliophthora</taxon>
    </lineage>
</organism>
<comment type="function">
    <text evidence="1">Catalyzes the intermembrane transfer of phosphatidylglycerol and phosphatidylinositol.</text>
</comment>
<dbReference type="GO" id="GO:0032934">
    <property type="term" value="F:sterol binding"/>
    <property type="evidence" value="ECO:0007669"/>
    <property type="project" value="InterPro"/>
</dbReference>
<accession>A0A0W0G2J4</accession>
<dbReference type="InterPro" id="IPR039670">
    <property type="entry name" value="NPC2-like"/>
</dbReference>
<keyword evidence="7" id="KW-0445">Lipid transport</keyword>
<name>A0A0W0G2J4_MONRR</name>
<comment type="subunit">
    <text evidence="3">Monomer.</text>
</comment>
<evidence type="ECO:0000256" key="2">
    <source>
        <dbReference type="ARBA" id="ARBA00006370"/>
    </source>
</evidence>
<evidence type="ECO:0000256" key="5">
    <source>
        <dbReference type="ARBA" id="ARBA00022448"/>
    </source>
</evidence>
<dbReference type="SMART" id="SM00737">
    <property type="entry name" value="ML"/>
    <property type="match status" value="1"/>
</dbReference>
<evidence type="ECO:0000256" key="6">
    <source>
        <dbReference type="ARBA" id="ARBA00022729"/>
    </source>
</evidence>
<dbReference type="InterPro" id="IPR003172">
    <property type="entry name" value="ML_dom"/>
</dbReference>
<protein>
    <recommendedName>
        <fullName evidence="4">Phosphatidylglycerol/phosphatidylinositol transfer protein</fullName>
    </recommendedName>
</protein>
<evidence type="ECO:0000256" key="7">
    <source>
        <dbReference type="ARBA" id="ARBA00023055"/>
    </source>
</evidence>
<dbReference type="InterPro" id="IPR014756">
    <property type="entry name" value="Ig_E-set"/>
</dbReference>
<evidence type="ECO:0000259" key="9">
    <source>
        <dbReference type="SMART" id="SM00737"/>
    </source>
</evidence>
<dbReference type="CDD" id="cd00917">
    <property type="entry name" value="PG-PI_TP"/>
    <property type="match status" value="1"/>
</dbReference>
<feature type="domain" description="MD-2-related lipid-recognition" evidence="9">
    <location>
        <begin position="37"/>
        <end position="159"/>
    </location>
</feature>
<proteinExistence type="inferred from homology"/>